<reference evidence="1" key="1">
    <citation type="submission" date="2020-10" db="EMBL/GenBank/DDBJ databases">
        <authorList>
            <person name="Gilroy R."/>
        </authorList>
    </citation>
    <scope>NUCLEOTIDE SEQUENCE</scope>
    <source>
        <strain evidence="1">B1-8020</strain>
    </source>
</reference>
<evidence type="ECO:0000313" key="1">
    <source>
        <dbReference type="EMBL" id="MBO8472514.1"/>
    </source>
</evidence>
<organism evidence="1 2">
    <name type="scientific">Candidatus Merdivivens pullicola</name>
    <dbReference type="NCBI Taxonomy" id="2840872"/>
    <lineage>
        <taxon>Bacteria</taxon>
        <taxon>Pseudomonadati</taxon>
        <taxon>Bacteroidota</taxon>
        <taxon>Bacteroidia</taxon>
        <taxon>Bacteroidales</taxon>
        <taxon>Muribaculaceae</taxon>
        <taxon>Muribaculaceae incertae sedis</taxon>
        <taxon>Candidatus Merdivivens</taxon>
    </lineage>
</organism>
<name>A0A9D9IGV3_9BACT</name>
<sequence>MKIYREESLSGFEFWSGAKDFAEKLTDNELDQVENCLEEIYPDGMDETELNDLFRFDPETVCDWLGLDYDEVMERD</sequence>
<protein>
    <submittedName>
        <fullName evidence="1">Uncharacterized protein</fullName>
    </submittedName>
</protein>
<proteinExistence type="predicted"/>
<accession>A0A9D9IGV3</accession>
<gene>
    <name evidence="1" type="ORF">IAB81_02655</name>
</gene>
<dbReference type="Proteomes" id="UP000823604">
    <property type="component" value="Unassembled WGS sequence"/>
</dbReference>
<dbReference type="EMBL" id="JADIMA010000028">
    <property type="protein sequence ID" value="MBO8472514.1"/>
    <property type="molecule type" value="Genomic_DNA"/>
</dbReference>
<dbReference type="AlphaFoldDB" id="A0A9D9IGV3"/>
<comment type="caution">
    <text evidence="1">The sequence shown here is derived from an EMBL/GenBank/DDBJ whole genome shotgun (WGS) entry which is preliminary data.</text>
</comment>
<evidence type="ECO:0000313" key="2">
    <source>
        <dbReference type="Proteomes" id="UP000823604"/>
    </source>
</evidence>
<reference evidence="1" key="2">
    <citation type="journal article" date="2021" name="PeerJ">
        <title>Extensive microbial diversity within the chicken gut microbiome revealed by metagenomics and culture.</title>
        <authorList>
            <person name="Gilroy R."/>
            <person name="Ravi A."/>
            <person name="Getino M."/>
            <person name="Pursley I."/>
            <person name="Horton D.L."/>
            <person name="Alikhan N.F."/>
            <person name="Baker D."/>
            <person name="Gharbi K."/>
            <person name="Hall N."/>
            <person name="Watson M."/>
            <person name="Adriaenssens E.M."/>
            <person name="Foster-Nyarko E."/>
            <person name="Jarju S."/>
            <person name="Secka A."/>
            <person name="Antonio M."/>
            <person name="Oren A."/>
            <person name="Chaudhuri R.R."/>
            <person name="La Ragione R."/>
            <person name="Hildebrand F."/>
            <person name="Pallen M.J."/>
        </authorList>
    </citation>
    <scope>NUCLEOTIDE SEQUENCE</scope>
    <source>
        <strain evidence="1">B1-8020</strain>
    </source>
</reference>